<dbReference type="Pfam" id="PF00204">
    <property type="entry name" value="DNA_gyraseB"/>
    <property type="match status" value="1"/>
</dbReference>
<dbReference type="FunFam" id="3.30.565.10:FF:000063">
    <property type="entry name" value="DNA topoisomerase (ATP-hydrolyzing)"/>
    <property type="match status" value="1"/>
</dbReference>
<dbReference type="InterPro" id="IPR018522">
    <property type="entry name" value="TopoIIA_CS"/>
</dbReference>
<evidence type="ECO:0000256" key="3">
    <source>
        <dbReference type="ARBA" id="ARBA00012895"/>
    </source>
</evidence>
<keyword evidence="8" id="KW-0799">Topoisomerase</keyword>
<dbReference type="InterPro" id="IPR003594">
    <property type="entry name" value="HATPase_dom"/>
</dbReference>
<dbReference type="PROSITE" id="PS50880">
    <property type="entry name" value="TOPRIM"/>
    <property type="match status" value="1"/>
</dbReference>
<dbReference type="InterPro" id="IPR013506">
    <property type="entry name" value="Topo_IIA_bsu_dom2"/>
</dbReference>
<evidence type="ECO:0000256" key="10">
    <source>
        <dbReference type="ARBA" id="ARBA00023235"/>
    </source>
</evidence>
<evidence type="ECO:0000256" key="11">
    <source>
        <dbReference type="ARBA" id="ARBA00063644"/>
    </source>
</evidence>
<dbReference type="EC" id="5.6.2.2" evidence="3"/>
<keyword evidence="10" id="KW-0413">Isomerase</keyword>
<comment type="subunit">
    <text evidence="11">Heterotetramer composed of ParC and ParE.</text>
</comment>
<evidence type="ECO:0000256" key="6">
    <source>
        <dbReference type="ARBA" id="ARBA00022840"/>
    </source>
</evidence>
<dbReference type="GO" id="GO:0003918">
    <property type="term" value="F:DNA topoisomerase type II (double strand cut, ATP-hydrolyzing) activity"/>
    <property type="evidence" value="ECO:0007669"/>
    <property type="project" value="UniProtKB-EC"/>
</dbReference>
<name>W7YKN0_9BACT</name>
<keyword evidence="4" id="KW-0479">Metal-binding</keyword>
<dbReference type="EMBL" id="BAMD01000015">
    <property type="protein sequence ID" value="GAF02924.1"/>
    <property type="molecule type" value="Genomic_DNA"/>
</dbReference>
<dbReference type="PRINTS" id="PR00418">
    <property type="entry name" value="TPI2FAMILY"/>
</dbReference>
<dbReference type="PROSITE" id="PS00177">
    <property type="entry name" value="TOPOISOMERASE_II"/>
    <property type="match status" value="1"/>
</dbReference>
<keyword evidence="5" id="KW-0547">Nucleotide-binding</keyword>
<dbReference type="SUPFAM" id="SSF56719">
    <property type="entry name" value="Type II DNA topoisomerase"/>
    <property type="match status" value="1"/>
</dbReference>
<dbReference type="GO" id="GO:0003677">
    <property type="term" value="F:DNA binding"/>
    <property type="evidence" value="ECO:0007669"/>
    <property type="project" value="UniProtKB-KW"/>
</dbReference>
<dbReference type="InterPro" id="IPR000565">
    <property type="entry name" value="Topo_IIA_B"/>
</dbReference>
<evidence type="ECO:0000256" key="4">
    <source>
        <dbReference type="ARBA" id="ARBA00022723"/>
    </source>
</evidence>
<evidence type="ECO:0000313" key="13">
    <source>
        <dbReference type="EMBL" id="GAF02924.1"/>
    </source>
</evidence>
<comment type="cofactor">
    <cofactor evidence="2">
        <name>Mg(2+)</name>
        <dbReference type="ChEBI" id="CHEBI:18420"/>
    </cofactor>
</comment>
<dbReference type="InterPro" id="IPR006171">
    <property type="entry name" value="TOPRIM_dom"/>
</dbReference>
<evidence type="ECO:0000256" key="7">
    <source>
        <dbReference type="ARBA" id="ARBA00022842"/>
    </source>
</evidence>
<dbReference type="Gene3D" id="3.40.50.670">
    <property type="match status" value="1"/>
</dbReference>
<dbReference type="SMART" id="SM00387">
    <property type="entry name" value="HATPase_c"/>
    <property type="match status" value="1"/>
</dbReference>
<dbReference type="InterPro" id="IPR013760">
    <property type="entry name" value="Topo_IIA-like_dom_sf"/>
</dbReference>
<evidence type="ECO:0000256" key="9">
    <source>
        <dbReference type="ARBA" id="ARBA00023125"/>
    </source>
</evidence>
<sequence length="610" mass="69444">MSQQYSEDAIRTLDWKEHIRKRPGMYIGKLGDGSYPDDGIYVLLKEVMDNSIDEYMMGFGKKIDVTVQEGEVTIRDYGRGIPLGKVIDVASKMNTGAKYDSKVFKKSVGLNGVGIKAVNALSIEFSVTAFREGECKKVDFSQGNITREYDVVPTEEENGTFVTFKPDPLIFEKFTYRDEYIEHLLKNYTYLNAGLAINFNGKVFKSKHGLLDLLHDNMTSPGIYPLIHLSTDDLEVAFTHSNQYGEEYYTFVNGQHTTQGGTHQIAFREALVKTIREFYNKNFDVSDIRTGVIAAVSIKIEEPVFESQTKTKLGSKDMGAEGPSVRNYVVDFVKKELDNFLHRNTEIAEQLMKKILESEKERKAISGIQKLARERAKKVSLHNKKLRDCRVHYSTNKEDAPNSSIFITEGDSASGSITKARNVNTQAVFSLKGKPLNSYGLTRKVVYENEEFNLLQAALNIEDGLETLRYNHVIIATDADVDGMHIRLLLITFFLQFFPELVKNGHLYILQTPLFRVRNKKKTVYCYSDEEKQAAMKKLGANPEITRFKGLGEISPDEFKHFIGKDIRLESVRMKKEDSVKELLTFYMGKNTPNRQEFIIENLVIEEDPA</sequence>
<dbReference type="InterPro" id="IPR036890">
    <property type="entry name" value="HATPase_C_sf"/>
</dbReference>
<comment type="catalytic activity">
    <reaction evidence="1">
        <text>ATP-dependent breakage, passage and rejoining of double-stranded DNA.</text>
        <dbReference type="EC" id="5.6.2.2"/>
    </reaction>
</comment>
<reference evidence="13 14" key="1">
    <citation type="journal article" date="2014" name="Genome Announc.">
        <title>Draft Genome Sequence of Cytophaga fermentans JCM 21142T, a Facultative Anaerobe Isolated from Marine Mud.</title>
        <authorList>
            <person name="Starns D."/>
            <person name="Oshima K."/>
            <person name="Suda W."/>
            <person name="Iino T."/>
            <person name="Yuki M."/>
            <person name="Inoue J."/>
            <person name="Kitamura K."/>
            <person name="Iida T."/>
            <person name="Darby A."/>
            <person name="Hattori M."/>
            <person name="Ohkuma M."/>
        </authorList>
    </citation>
    <scope>NUCLEOTIDE SEQUENCE [LARGE SCALE GENOMIC DNA]</scope>
    <source>
        <strain evidence="13 14">JCM 21142</strain>
    </source>
</reference>
<keyword evidence="14" id="KW-1185">Reference proteome</keyword>
<protein>
    <recommendedName>
        <fullName evidence="3">DNA topoisomerase (ATP-hydrolyzing)</fullName>
        <ecNumber evidence="3">5.6.2.2</ecNumber>
    </recommendedName>
</protein>
<dbReference type="SMART" id="SM00433">
    <property type="entry name" value="TOP2c"/>
    <property type="match status" value="1"/>
</dbReference>
<dbReference type="Proteomes" id="UP000019402">
    <property type="component" value="Unassembled WGS sequence"/>
</dbReference>
<dbReference type="PANTHER" id="PTHR45866:SF2">
    <property type="entry name" value="DNA TOPOISOMERASE (ATP-HYDROLYZING)"/>
    <property type="match status" value="1"/>
</dbReference>
<gene>
    <name evidence="13" type="ORF">JCM21142_41574</name>
</gene>
<dbReference type="Gene3D" id="3.30.565.10">
    <property type="entry name" value="Histidine kinase-like ATPase, C-terminal domain"/>
    <property type="match status" value="1"/>
</dbReference>
<dbReference type="InterPro" id="IPR001241">
    <property type="entry name" value="Topo_IIA"/>
</dbReference>
<dbReference type="InterPro" id="IPR002288">
    <property type="entry name" value="DNA_gyrase_B_C"/>
</dbReference>
<dbReference type="InterPro" id="IPR013759">
    <property type="entry name" value="Topo_IIA_B_C"/>
</dbReference>
<feature type="domain" description="Toprim" evidence="12">
    <location>
        <begin position="403"/>
        <end position="513"/>
    </location>
</feature>
<evidence type="ECO:0000256" key="1">
    <source>
        <dbReference type="ARBA" id="ARBA00000185"/>
    </source>
</evidence>
<dbReference type="InterPro" id="IPR014721">
    <property type="entry name" value="Ribsml_uS5_D2-typ_fold_subgr"/>
</dbReference>
<dbReference type="Pfam" id="PF01751">
    <property type="entry name" value="Toprim"/>
    <property type="match status" value="1"/>
</dbReference>
<dbReference type="PRINTS" id="PR01159">
    <property type="entry name" value="DNAGYRASEB"/>
</dbReference>
<dbReference type="SUPFAM" id="SSF54211">
    <property type="entry name" value="Ribosomal protein S5 domain 2-like"/>
    <property type="match status" value="1"/>
</dbReference>
<dbReference type="RefSeq" id="WP_027472765.1">
    <property type="nucleotide sequence ID" value="NZ_BAMD01000015.1"/>
</dbReference>
<dbReference type="Pfam" id="PF00986">
    <property type="entry name" value="DNA_gyraseB_C"/>
    <property type="match status" value="1"/>
</dbReference>
<dbReference type="GO" id="GO:0046872">
    <property type="term" value="F:metal ion binding"/>
    <property type="evidence" value="ECO:0007669"/>
    <property type="project" value="UniProtKB-KW"/>
</dbReference>
<evidence type="ECO:0000256" key="5">
    <source>
        <dbReference type="ARBA" id="ARBA00022741"/>
    </source>
</evidence>
<comment type="caution">
    <text evidence="13">The sequence shown here is derived from an EMBL/GenBank/DDBJ whole genome shotgun (WGS) entry which is preliminary data.</text>
</comment>
<dbReference type="GO" id="GO:0005524">
    <property type="term" value="F:ATP binding"/>
    <property type="evidence" value="ECO:0007669"/>
    <property type="project" value="UniProtKB-KW"/>
</dbReference>
<dbReference type="Gene3D" id="3.30.230.10">
    <property type="match status" value="1"/>
</dbReference>
<dbReference type="eggNOG" id="COG0187">
    <property type="taxonomic scope" value="Bacteria"/>
</dbReference>
<dbReference type="PANTHER" id="PTHR45866">
    <property type="entry name" value="DNA GYRASE/TOPOISOMERASE SUBUNIT B"/>
    <property type="match status" value="1"/>
</dbReference>
<dbReference type="STRING" id="869213.GCA_000517085_03331"/>
<dbReference type="GO" id="GO:0006265">
    <property type="term" value="P:DNA topological change"/>
    <property type="evidence" value="ECO:0007669"/>
    <property type="project" value="InterPro"/>
</dbReference>
<keyword evidence="7" id="KW-0460">Magnesium</keyword>
<dbReference type="SUPFAM" id="SSF55874">
    <property type="entry name" value="ATPase domain of HSP90 chaperone/DNA topoisomerase II/histidine kinase"/>
    <property type="match status" value="1"/>
</dbReference>
<dbReference type="FunFam" id="3.40.50.670:FF:000006">
    <property type="entry name" value="DNA topoisomerase (ATP-hydrolyzing)"/>
    <property type="match status" value="1"/>
</dbReference>
<keyword evidence="9" id="KW-0238">DNA-binding</keyword>
<dbReference type="CDD" id="cd01030">
    <property type="entry name" value="TOPRIM_TopoIIA_like"/>
    <property type="match status" value="1"/>
</dbReference>
<accession>W7YKN0</accession>
<dbReference type="OrthoDB" id="9802808at2"/>
<evidence type="ECO:0000256" key="8">
    <source>
        <dbReference type="ARBA" id="ARBA00023029"/>
    </source>
</evidence>
<evidence type="ECO:0000259" key="12">
    <source>
        <dbReference type="PROSITE" id="PS50880"/>
    </source>
</evidence>
<organism evidence="13 14">
    <name type="scientific">Saccharicrinis fermentans DSM 9555 = JCM 21142</name>
    <dbReference type="NCBI Taxonomy" id="869213"/>
    <lineage>
        <taxon>Bacteria</taxon>
        <taxon>Pseudomonadati</taxon>
        <taxon>Bacteroidota</taxon>
        <taxon>Bacteroidia</taxon>
        <taxon>Marinilabiliales</taxon>
        <taxon>Marinilabiliaceae</taxon>
        <taxon>Saccharicrinis</taxon>
    </lineage>
</organism>
<evidence type="ECO:0000313" key="14">
    <source>
        <dbReference type="Proteomes" id="UP000019402"/>
    </source>
</evidence>
<dbReference type="Pfam" id="PF02518">
    <property type="entry name" value="HATPase_c"/>
    <property type="match status" value="1"/>
</dbReference>
<dbReference type="AlphaFoldDB" id="W7YKN0"/>
<dbReference type="InterPro" id="IPR020568">
    <property type="entry name" value="Ribosomal_Su5_D2-typ_SF"/>
</dbReference>
<proteinExistence type="predicted"/>
<evidence type="ECO:0000256" key="2">
    <source>
        <dbReference type="ARBA" id="ARBA00001946"/>
    </source>
</evidence>
<keyword evidence="6" id="KW-0067">ATP-binding</keyword>